<gene>
    <name evidence="2" type="ORF">DK389_17860</name>
</gene>
<evidence type="ECO:0000256" key="1">
    <source>
        <dbReference type="ARBA" id="ARBA00023186"/>
    </source>
</evidence>
<protein>
    <submittedName>
        <fullName evidence="2">Molecular chaperone TorD</fullName>
    </submittedName>
</protein>
<name>A0A2U8W8S2_9HYPH</name>
<evidence type="ECO:0000313" key="3">
    <source>
        <dbReference type="Proteomes" id="UP000245926"/>
    </source>
</evidence>
<evidence type="ECO:0000313" key="2">
    <source>
        <dbReference type="EMBL" id="AWN42018.1"/>
    </source>
</evidence>
<proteinExistence type="predicted"/>
<dbReference type="KEGG" id="mets:DK389_17860"/>
<dbReference type="InterPro" id="IPR050289">
    <property type="entry name" value="TorD/DmsD_chaperones"/>
</dbReference>
<dbReference type="AlphaFoldDB" id="A0A2U8W8S2"/>
<dbReference type="Gene3D" id="1.10.3480.10">
    <property type="entry name" value="TorD-like"/>
    <property type="match status" value="1"/>
</dbReference>
<dbReference type="SUPFAM" id="SSF89155">
    <property type="entry name" value="TorD-like"/>
    <property type="match status" value="1"/>
</dbReference>
<dbReference type="RefSeq" id="WP_109891546.1">
    <property type="nucleotide sequence ID" value="NZ_CP029550.1"/>
</dbReference>
<dbReference type="PANTHER" id="PTHR34227:SF1">
    <property type="entry name" value="DIMETHYL SULFOXIDE REDUCTASE CHAPERONE-RELATED"/>
    <property type="match status" value="1"/>
</dbReference>
<dbReference type="InterPro" id="IPR036411">
    <property type="entry name" value="TorD-like_sf"/>
</dbReference>
<dbReference type="EMBL" id="CP029550">
    <property type="protein sequence ID" value="AWN42018.1"/>
    <property type="molecule type" value="Genomic_DNA"/>
</dbReference>
<dbReference type="Proteomes" id="UP000245926">
    <property type="component" value="Chromosome"/>
</dbReference>
<organism evidence="2 3">
    <name type="scientific">Methylobacterium durans</name>
    <dbReference type="NCBI Taxonomy" id="2202825"/>
    <lineage>
        <taxon>Bacteria</taxon>
        <taxon>Pseudomonadati</taxon>
        <taxon>Pseudomonadota</taxon>
        <taxon>Alphaproteobacteria</taxon>
        <taxon>Hyphomicrobiales</taxon>
        <taxon>Methylobacteriaceae</taxon>
        <taxon>Methylobacterium</taxon>
    </lineage>
</organism>
<reference evidence="3" key="1">
    <citation type="submission" date="2018-05" db="EMBL/GenBank/DDBJ databases">
        <title>Complete Genome Sequence of Methylobacterium sp. 17SD2-17.</title>
        <authorList>
            <person name="Srinivasan S."/>
        </authorList>
    </citation>
    <scope>NUCLEOTIDE SEQUENCE [LARGE SCALE GENOMIC DNA]</scope>
    <source>
        <strain evidence="3">17SD2-17</strain>
    </source>
</reference>
<keyword evidence="3" id="KW-1185">Reference proteome</keyword>
<dbReference type="OrthoDB" id="8526323at2"/>
<dbReference type="InterPro" id="IPR020945">
    <property type="entry name" value="DMSO/NO3_reduct_chaperone"/>
</dbReference>
<keyword evidence="1" id="KW-0143">Chaperone</keyword>
<sequence>MAATVDEVDLLRSRQYDLLATLLGRVPCGHVLAQVAGLEGDGTPLGQALGRLGIAARNADPLAIERDHFETFVGVGRGRLLPYASYYLTGFLNERPLARVRADFDALGIERSDAVSEPEDHVAILLEVMAGLASGRIDAEPGAEARFFARHLQPWAPRFFADLAEQADTDFFRAVGALGQAFLEIEVEAFALDA</sequence>
<dbReference type="PANTHER" id="PTHR34227">
    <property type="entry name" value="CHAPERONE PROTEIN YCDY"/>
    <property type="match status" value="1"/>
</dbReference>
<dbReference type="Pfam" id="PF02613">
    <property type="entry name" value="Nitrate_red_del"/>
    <property type="match status" value="1"/>
</dbReference>
<accession>A0A2U8W8S2</accession>